<dbReference type="EMBL" id="JADEWZ010000088">
    <property type="protein sequence ID" value="MBE9119162.1"/>
    <property type="molecule type" value="Genomic_DNA"/>
</dbReference>
<reference evidence="10" key="1">
    <citation type="submission" date="2020-10" db="EMBL/GenBank/DDBJ databases">
        <authorList>
            <person name="Castelo-Branco R."/>
            <person name="Eusebio N."/>
            <person name="Adriana R."/>
            <person name="Vieira A."/>
            <person name="Brugerolle De Fraissinette N."/>
            <person name="Rezende De Castro R."/>
            <person name="Schneider M.P."/>
            <person name="Vasconcelos V."/>
            <person name="Leao P.N."/>
        </authorList>
    </citation>
    <scope>NUCLEOTIDE SEQUENCE</scope>
    <source>
        <strain evidence="10">LEGE 07157</strain>
    </source>
</reference>
<gene>
    <name evidence="10" type="ORF">IQ249_25235</name>
</gene>
<dbReference type="Pfam" id="PF08447">
    <property type="entry name" value="PAS_3"/>
    <property type="match status" value="2"/>
</dbReference>
<feature type="domain" description="PAC" evidence="9">
    <location>
        <begin position="636"/>
        <end position="688"/>
    </location>
</feature>
<keyword evidence="5" id="KW-0902">Two-component regulatory system</keyword>
<keyword evidence="11" id="KW-1185">Reference proteome</keyword>
<dbReference type="Pfam" id="PF08448">
    <property type="entry name" value="PAS_4"/>
    <property type="match status" value="1"/>
</dbReference>
<dbReference type="SMART" id="SM00086">
    <property type="entry name" value="PAC"/>
    <property type="match status" value="2"/>
</dbReference>
<dbReference type="Gene3D" id="3.30.565.10">
    <property type="entry name" value="Histidine kinase-like ATPase, C-terminal domain"/>
    <property type="match status" value="1"/>
</dbReference>
<dbReference type="PRINTS" id="PR00344">
    <property type="entry name" value="BCTRLSENSOR"/>
</dbReference>
<dbReference type="PROSITE" id="PS50113">
    <property type="entry name" value="PAC"/>
    <property type="match status" value="2"/>
</dbReference>
<dbReference type="Gene3D" id="3.30.450.20">
    <property type="entry name" value="PAS domain"/>
    <property type="match status" value="3"/>
</dbReference>
<dbReference type="InterPro" id="IPR036890">
    <property type="entry name" value="HATPase_C_sf"/>
</dbReference>
<dbReference type="InterPro" id="IPR000700">
    <property type="entry name" value="PAS-assoc_C"/>
</dbReference>
<evidence type="ECO:0000256" key="1">
    <source>
        <dbReference type="ARBA" id="ARBA00000085"/>
    </source>
</evidence>
<evidence type="ECO:0000256" key="3">
    <source>
        <dbReference type="ARBA" id="ARBA00022553"/>
    </source>
</evidence>
<sequence length="1338" mass="149888">MSSLIPPSSTSVLQVGILHSQSGTMALSEMPLIDATLMAIAEINDRGGILGHFIEPIVVDGASNSTEFERQAKQLIQKKQITTLFGCWTSASRKGVKPIVEEGNALLWYPLQYEGLESSPNIFYTGSCPNQQVEPAIAWLLENQHQRFYLLGSDYVFPRTANKLICGQINQHGGEILGEDYVELGEQDFSRIVEEIKRLRPDVVINTLNGDSNSFFYRQSQIAGISPQEIPILALSVAEAELETIGDAAVGHYASWSYFQSLDTAENQAFVRNFRDRYGATRVTSDPIAAAYTQVYLWKQAVETSRSFAIERVRDAACGQHIQSPGGWIQIEPNHHVTKHCRIGRVIPGGQFEIVYSSANPIPSLPWMGVEHLDFDKSQTVIELLAQVSQGIQHTWSIERQSRQLQNALTQLQQEMDERKLAEMALAESQRTLSTLMSNLPGMAYRCLNDRAWTMLFVSQGCADLTGYSPEQLTQGDAIVYNERIHPNDRASVTNAIQSAIAHRRSYQLTYRILTASGELKWVWEQGQGIFNRDRELIYLEGFITDITARIQAEAALRQSEERWQLVLGGTGDGIFDWNITTGEAFGSTCLVKMLGYNPEELPYNFDTWRSLLHPEDVEPTMTALEAHINRQTPQYASEYRLRCKDGSYKWILARGLAQWDERGNPLRMVGSHQDISGRKQAEEEVRLLLNMSQAISAAPDFDTALAVTLQQVCESTCWLYGEAWIPATDRSALECSSRWYYRYAEIDNAQQIDALERFRIYSEALAFVAGEGIPGQVWSSCQTQWVDELGEVEDVFLRLELATEIGLKSAFGVPILATSDWGLDQGNANICHPESDVPASVLAVLIFFTQESRPEDARSREIVSAVAAQLGTVLQQKKVQAEMKALFAAMTDVVAVRDVSGRCLNAIPTNTTASYKPLRELIGRTLHDDFPREQADLILKSIQKAVSFQTTITLEYCLSIEGQQVWFADTISPLSSETAILVARDISDLKRAEAKLLEKNEELTMTLQQLETAQEELIQSEKMAALGQLIAGVAHEVNTPLGAIRSSSINITEFLDRNLLQLPQFFQQLKPERQNDFFCLLQNATQSPSNLSTREKRRLKRRLRRDLDRENIPNFDSISDTLVDMGIYGDIGNLLPLLKDPLGEDIVGMAYQVFSLKKSTQIINMATERASKVVFALKNYSHSDSSEAMTESDIIQGIETILTLYENLLKQGVEIIKSYEDIPTVFCYPDRLNQVWTNLIHNAIQAMDNKGRLYISVTPEAENIRIAIADTGCGIPSEVLPKIFEPFFTTKPPGEGTGLGLDIVYKIVEKHRGTIEVESQPGQTQFIVRLPIHPEDS</sequence>
<dbReference type="SUPFAM" id="SSF55781">
    <property type="entry name" value="GAF domain-like"/>
    <property type="match status" value="1"/>
</dbReference>
<dbReference type="SUPFAM" id="SSF55874">
    <property type="entry name" value="ATPase domain of HSP90 chaperone/DNA topoisomerase II/histidine kinase"/>
    <property type="match status" value="1"/>
</dbReference>
<dbReference type="InterPro" id="IPR028082">
    <property type="entry name" value="Peripla_BP_I"/>
</dbReference>
<dbReference type="SUPFAM" id="SSF55785">
    <property type="entry name" value="PYP-like sensor domain (PAS domain)"/>
    <property type="match status" value="3"/>
</dbReference>
<dbReference type="PANTHER" id="PTHR47628:SF1">
    <property type="entry name" value="ALIPHATIC AMIDASE EXPRESSION-REGULATING PROTEIN"/>
    <property type="match status" value="1"/>
</dbReference>
<dbReference type="InterPro" id="IPR003661">
    <property type="entry name" value="HisK_dim/P_dom"/>
</dbReference>
<evidence type="ECO:0000313" key="10">
    <source>
        <dbReference type="EMBL" id="MBE9119162.1"/>
    </source>
</evidence>
<comment type="catalytic activity">
    <reaction evidence="1">
        <text>ATP + protein L-histidine = ADP + protein N-phospho-L-histidine.</text>
        <dbReference type="EC" id="2.7.13.3"/>
    </reaction>
</comment>
<dbReference type="Gene3D" id="3.30.450.40">
    <property type="match status" value="1"/>
</dbReference>
<dbReference type="SMART" id="SM00091">
    <property type="entry name" value="PAS"/>
    <property type="match status" value="3"/>
</dbReference>
<keyword evidence="6" id="KW-0175">Coiled coil</keyword>
<dbReference type="Proteomes" id="UP000654482">
    <property type="component" value="Unassembled WGS sequence"/>
</dbReference>
<dbReference type="SUPFAM" id="SSF47384">
    <property type="entry name" value="Homodimeric domain of signal transducing histidine kinase"/>
    <property type="match status" value="1"/>
</dbReference>
<keyword evidence="4" id="KW-0808">Transferase</keyword>
<dbReference type="InterPro" id="IPR029016">
    <property type="entry name" value="GAF-like_dom_sf"/>
</dbReference>
<evidence type="ECO:0000259" key="7">
    <source>
        <dbReference type="PROSITE" id="PS50109"/>
    </source>
</evidence>
<dbReference type="GO" id="GO:0000155">
    <property type="term" value="F:phosphorelay sensor kinase activity"/>
    <property type="evidence" value="ECO:0007669"/>
    <property type="project" value="InterPro"/>
</dbReference>
<evidence type="ECO:0000256" key="6">
    <source>
        <dbReference type="SAM" id="Coils"/>
    </source>
</evidence>
<dbReference type="SUPFAM" id="SSF53822">
    <property type="entry name" value="Periplasmic binding protein-like I"/>
    <property type="match status" value="1"/>
</dbReference>
<dbReference type="SMART" id="SM00387">
    <property type="entry name" value="HATPase_c"/>
    <property type="match status" value="1"/>
</dbReference>
<dbReference type="InterPro" id="IPR013656">
    <property type="entry name" value="PAS_4"/>
</dbReference>
<dbReference type="InterPro" id="IPR004358">
    <property type="entry name" value="Sig_transdc_His_kin-like_C"/>
</dbReference>
<dbReference type="InterPro" id="IPR005467">
    <property type="entry name" value="His_kinase_dom"/>
</dbReference>
<dbReference type="NCBIfam" id="TIGR00229">
    <property type="entry name" value="sensory_box"/>
    <property type="match status" value="2"/>
</dbReference>
<proteinExistence type="predicted"/>
<feature type="coiled-coil region" evidence="6">
    <location>
        <begin position="987"/>
        <end position="1021"/>
    </location>
</feature>
<dbReference type="PROSITE" id="PS50109">
    <property type="entry name" value="HIS_KIN"/>
    <property type="match status" value="1"/>
</dbReference>
<comment type="caution">
    <text evidence="10">The sequence shown here is derived from an EMBL/GenBank/DDBJ whole genome shotgun (WGS) entry which is preliminary data.</text>
</comment>
<name>A0A8J7IY21_9CYAN</name>
<dbReference type="InterPro" id="IPR035965">
    <property type="entry name" value="PAS-like_dom_sf"/>
</dbReference>
<evidence type="ECO:0000313" key="11">
    <source>
        <dbReference type="Proteomes" id="UP000654482"/>
    </source>
</evidence>
<dbReference type="CDD" id="cd06355">
    <property type="entry name" value="PBP1_FmdD-like"/>
    <property type="match status" value="1"/>
</dbReference>
<evidence type="ECO:0000256" key="5">
    <source>
        <dbReference type="ARBA" id="ARBA00023012"/>
    </source>
</evidence>
<dbReference type="PANTHER" id="PTHR47628">
    <property type="match status" value="1"/>
</dbReference>
<dbReference type="InterPro" id="IPR000014">
    <property type="entry name" value="PAS"/>
</dbReference>
<evidence type="ECO:0000259" key="9">
    <source>
        <dbReference type="PROSITE" id="PS50113"/>
    </source>
</evidence>
<dbReference type="Pfam" id="PF02518">
    <property type="entry name" value="HATPase_c"/>
    <property type="match status" value="1"/>
</dbReference>
<dbReference type="PROSITE" id="PS50112">
    <property type="entry name" value="PAS"/>
    <property type="match status" value="2"/>
</dbReference>
<dbReference type="InterPro" id="IPR013655">
    <property type="entry name" value="PAS_fold_3"/>
</dbReference>
<protein>
    <recommendedName>
        <fullName evidence="2">histidine kinase</fullName>
        <ecNumber evidence="2">2.7.13.3</ecNumber>
    </recommendedName>
</protein>
<evidence type="ECO:0000256" key="2">
    <source>
        <dbReference type="ARBA" id="ARBA00012438"/>
    </source>
</evidence>
<evidence type="ECO:0000259" key="8">
    <source>
        <dbReference type="PROSITE" id="PS50112"/>
    </source>
</evidence>
<dbReference type="InterPro" id="IPR001610">
    <property type="entry name" value="PAC"/>
</dbReference>
<dbReference type="Pfam" id="PF13433">
    <property type="entry name" value="Peripla_BP_5"/>
    <property type="match status" value="1"/>
</dbReference>
<dbReference type="InterPro" id="IPR017777">
    <property type="entry name" value="ABC_urea-bd_UrtA"/>
</dbReference>
<organism evidence="10 11">
    <name type="scientific">Lusitaniella coriacea LEGE 07157</name>
    <dbReference type="NCBI Taxonomy" id="945747"/>
    <lineage>
        <taxon>Bacteria</taxon>
        <taxon>Bacillati</taxon>
        <taxon>Cyanobacteriota</taxon>
        <taxon>Cyanophyceae</taxon>
        <taxon>Spirulinales</taxon>
        <taxon>Lusitaniellaceae</taxon>
        <taxon>Lusitaniella</taxon>
    </lineage>
</organism>
<feature type="coiled-coil region" evidence="6">
    <location>
        <begin position="398"/>
        <end position="432"/>
    </location>
</feature>
<accession>A0A8J7IY21</accession>
<feature type="domain" description="PAS" evidence="8">
    <location>
        <begin position="429"/>
        <end position="504"/>
    </location>
</feature>
<dbReference type="EC" id="2.7.13.3" evidence="2"/>
<feature type="domain" description="PAC" evidence="9">
    <location>
        <begin position="507"/>
        <end position="559"/>
    </location>
</feature>
<dbReference type="CDD" id="cd00130">
    <property type="entry name" value="PAS"/>
    <property type="match status" value="2"/>
</dbReference>
<dbReference type="RefSeq" id="WP_194032255.1">
    <property type="nucleotide sequence ID" value="NZ_JADEWZ010000088.1"/>
</dbReference>
<dbReference type="Gene3D" id="1.10.287.130">
    <property type="match status" value="1"/>
</dbReference>
<dbReference type="InterPro" id="IPR036097">
    <property type="entry name" value="HisK_dim/P_sf"/>
</dbReference>
<feature type="domain" description="PAS" evidence="8">
    <location>
        <begin position="560"/>
        <end position="632"/>
    </location>
</feature>
<dbReference type="InterPro" id="IPR003594">
    <property type="entry name" value="HATPase_dom"/>
</dbReference>
<dbReference type="CDD" id="cd00082">
    <property type="entry name" value="HisKA"/>
    <property type="match status" value="1"/>
</dbReference>
<dbReference type="Gene3D" id="3.40.50.2300">
    <property type="match status" value="2"/>
</dbReference>
<keyword evidence="3" id="KW-0597">Phosphoprotein</keyword>
<feature type="domain" description="Histidine kinase" evidence="7">
    <location>
        <begin position="1134"/>
        <end position="1335"/>
    </location>
</feature>
<keyword evidence="4" id="KW-0418">Kinase</keyword>
<evidence type="ECO:0000256" key="4">
    <source>
        <dbReference type="ARBA" id="ARBA00022777"/>
    </source>
</evidence>